<dbReference type="EMBL" id="JAMQOP010000003">
    <property type="protein sequence ID" value="MDS0300232.1"/>
    <property type="molecule type" value="Genomic_DNA"/>
</dbReference>
<protein>
    <recommendedName>
        <fullName evidence="4">Lasso RiPP family leader peptide-containing protein</fullName>
    </recommendedName>
</protein>
<sequence length="53" mass="5697">MAGNSSKKSYTAPEVTEYGNIETITKQKNKTGMGNDQYSKNTPLVGSVVSVEN</sequence>
<proteinExistence type="predicted"/>
<name>A0ABU2GHF9_9EURY</name>
<evidence type="ECO:0000313" key="2">
    <source>
        <dbReference type="EMBL" id="MDS0300232.1"/>
    </source>
</evidence>
<organism evidence="2 3">
    <name type="scientific">Halogeometricum salsisoli</name>
    <dbReference type="NCBI Taxonomy" id="2950536"/>
    <lineage>
        <taxon>Archaea</taxon>
        <taxon>Methanobacteriati</taxon>
        <taxon>Methanobacteriota</taxon>
        <taxon>Stenosarchaea group</taxon>
        <taxon>Halobacteria</taxon>
        <taxon>Halobacteriales</taxon>
        <taxon>Haloferacaceae</taxon>
        <taxon>Halogeometricum</taxon>
    </lineage>
</organism>
<comment type="caution">
    <text evidence="2">The sequence shown here is derived from an EMBL/GenBank/DDBJ whole genome shotgun (WGS) entry which is preliminary data.</text>
</comment>
<gene>
    <name evidence="2" type="ORF">NDI76_15905</name>
</gene>
<dbReference type="RefSeq" id="WP_310925127.1">
    <property type="nucleotide sequence ID" value="NZ_JAMQOP010000003.1"/>
</dbReference>
<keyword evidence="3" id="KW-1185">Reference proteome</keyword>
<accession>A0ABU2GHF9</accession>
<dbReference type="Proteomes" id="UP001257060">
    <property type="component" value="Unassembled WGS sequence"/>
</dbReference>
<feature type="region of interest" description="Disordered" evidence="1">
    <location>
        <begin position="23"/>
        <end position="53"/>
    </location>
</feature>
<evidence type="ECO:0000256" key="1">
    <source>
        <dbReference type="SAM" id="MobiDB-lite"/>
    </source>
</evidence>
<evidence type="ECO:0000313" key="3">
    <source>
        <dbReference type="Proteomes" id="UP001257060"/>
    </source>
</evidence>
<evidence type="ECO:0008006" key="4">
    <source>
        <dbReference type="Google" id="ProtNLM"/>
    </source>
</evidence>
<reference evidence="2 3" key="1">
    <citation type="submission" date="2022-06" db="EMBL/GenBank/DDBJ databases">
        <title>Halogeometricum sp. a new haloarchaeum isolate from saline soil.</title>
        <authorList>
            <person name="Strakova D."/>
            <person name="Galisteo C."/>
            <person name="Sanchez-Porro C."/>
            <person name="Ventosa A."/>
        </authorList>
    </citation>
    <scope>NUCLEOTIDE SEQUENCE [LARGE SCALE GENOMIC DNA]</scope>
    <source>
        <strain evidence="2 3">S1BR25-6</strain>
    </source>
</reference>